<dbReference type="SUPFAM" id="SSF55874">
    <property type="entry name" value="ATPase domain of HSP90 chaperone/DNA topoisomerase II/histidine kinase"/>
    <property type="match status" value="1"/>
</dbReference>
<evidence type="ECO:0000256" key="4">
    <source>
        <dbReference type="ARBA" id="ARBA00023186"/>
    </source>
</evidence>
<keyword evidence="3" id="KW-0067">ATP-binding</keyword>
<comment type="similarity">
    <text evidence="1">Belongs to the heat shock protein 90 family.</text>
</comment>
<evidence type="ECO:0000256" key="3">
    <source>
        <dbReference type="ARBA" id="ARBA00022840"/>
    </source>
</evidence>
<accession>A0ABV5ER30</accession>
<dbReference type="SUPFAM" id="SSF54211">
    <property type="entry name" value="Ribosomal protein S5 domain 2-like"/>
    <property type="match status" value="1"/>
</dbReference>
<dbReference type="Gene3D" id="3.30.230.80">
    <property type="match status" value="1"/>
</dbReference>
<keyword evidence="2" id="KW-0547">Nucleotide-binding</keyword>
<dbReference type="InterPro" id="IPR001404">
    <property type="entry name" value="Hsp90_fam"/>
</dbReference>
<gene>
    <name evidence="5" type="ORF">AB7P39_06120</name>
</gene>
<dbReference type="Pfam" id="PF00183">
    <property type="entry name" value="HSP90"/>
    <property type="match status" value="1"/>
</dbReference>
<keyword evidence="4" id="KW-0143">Chaperone</keyword>
<dbReference type="InterPro" id="IPR020568">
    <property type="entry name" value="Ribosomal_Su5_D2-typ_SF"/>
</dbReference>
<dbReference type="Pfam" id="PF13589">
    <property type="entry name" value="HATPase_c_3"/>
    <property type="match status" value="1"/>
</dbReference>
<dbReference type="PRINTS" id="PR00775">
    <property type="entry name" value="HEATSHOCK90"/>
</dbReference>
<evidence type="ECO:0000313" key="5">
    <source>
        <dbReference type="EMBL" id="MFB8892420.1"/>
    </source>
</evidence>
<proteinExistence type="inferred from homology"/>
<dbReference type="RefSeq" id="WP_114588100.1">
    <property type="nucleotide sequence ID" value="NZ_JBHLHV010000001.1"/>
</dbReference>
<evidence type="ECO:0000256" key="1">
    <source>
        <dbReference type="ARBA" id="ARBA00008239"/>
    </source>
</evidence>
<protein>
    <submittedName>
        <fullName evidence="5">HSP90 family protein</fullName>
    </submittedName>
</protein>
<evidence type="ECO:0000256" key="2">
    <source>
        <dbReference type="ARBA" id="ARBA00022741"/>
    </source>
</evidence>
<dbReference type="Proteomes" id="UP001589643">
    <property type="component" value="Unassembled WGS sequence"/>
</dbReference>
<name>A0ABV5ER30_9MICO</name>
<dbReference type="EMBL" id="JBHLHV010000001">
    <property type="protein sequence ID" value="MFB8892420.1"/>
    <property type="molecule type" value="Genomic_DNA"/>
</dbReference>
<organism evidence="5 6">
    <name type="scientific">Microbacterium plantarum</name>
    <dbReference type="NCBI Taxonomy" id="1816425"/>
    <lineage>
        <taxon>Bacteria</taxon>
        <taxon>Bacillati</taxon>
        <taxon>Actinomycetota</taxon>
        <taxon>Actinomycetes</taxon>
        <taxon>Micrococcales</taxon>
        <taxon>Microbacteriaceae</taxon>
        <taxon>Microbacterium</taxon>
    </lineage>
</organism>
<dbReference type="PIRSF" id="PIRSF002583">
    <property type="entry name" value="Hsp90"/>
    <property type="match status" value="1"/>
</dbReference>
<dbReference type="NCBIfam" id="NF010683">
    <property type="entry name" value="PRK14083.1"/>
    <property type="match status" value="1"/>
</dbReference>
<dbReference type="InterPro" id="IPR036890">
    <property type="entry name" value="HATPase_C_sf"/>
</dbReference>
<evidence type="ECO:0000313" key="6">
    <source>
        <dbReference type="Proteomes" id="UP001589643"/>
    </source>
</evidence>
<sequence>MNTGRSQQFQVDLRGIVDLLSRHIYSGPRVFLRELMQNACDAITARAEFEASTSPAGMPRQSSGIRITPLSDRSDEFIVRDDGIGLTASEVTDLLATVGRSSKRDIFDLPRSDFLGQFGIGLLSCFMVAETIVIRSRSARGGDAVEWQGNADGTFTVRTIPDDLPVGTSVHLRPRPGQRDLLSTPATVELAETFGEFLPIAVRVDLPGGGEQLTTRTPPFRAATTGIDEAARWAYGRDLLGQDPFDAIPLHVPGTDTVGTAYVLPYAPPPGARQATRVYLGRMLLSENADDILPDWAFFVRAVIDSTALSPTASREALVEDEALEHTRQELGAAIRRWVLDLGLTEPHRLAQFVAVHEVALKSLVRHDDELAAFIVRWLSVETTHGRMRVGDLIGRFPHLRYVETVDEYRQIAGIADPRQPLVNGGYLFDAELVRLLPLVFDGVTVEHVDLAEELDRLDPPPLDDRARVLALEERASSALSAVGCTVAVRSLDAAEIPAVYLAGAEALRAIDRGRARSVGSPLWGSVMDRIDATAEKLRPASPEGASGGVRLCLNWQNSVVRSLLDIPDDLAFARTVHLLYVQALLAAQRPLSGDDRALMMGALHALVELSARPAS</sequence>
<keyword evidence="6" id="KW-1185">Reference proteome</keyword>
<dbReference type="InterPro" id="IPR020575">
    <property type="entry name" value="Hsp90_N"/>
</dbReference>
<dbReference type="PANTHER" id="PTHR11528">
    <property type="entry name" value="HEAT SHOCK PROTEIN 90 FAMILY MEMBER"/>
    <property type="match status" value="1"/>
</dbReference>
<dbReference type="Gene3D" id="3.30.565.10">
    <property type="entry name" value="Histidine kinase-like ATPase, C-terminal domain"/>
    <property type="match status" value="1"/>
</dbReference>
<reference evidence="5 6" key="1">
    <citation type="submission" date="2024-08" db="EMBL/GenBank/DDBJ databases">
        <title>Heavy metals resistant antinobacteria isolated from wastewater.</title>
        <authorList>
            <person name="Roman Ponce B."/>
            <person name="Blanco Mercado M.A."/>
            <person name="Avila Aldana I.N."/>
            <person name="Morales Arrieta S."/>
        </authorList>
    </citation>
    <scope>NUCLEOTIDE SEQUENCE [LARGE SCALE GENOMIC DNA]</scope>
    <source>
        <strain evidence="6">sma-1</strain>
    </source>
</reference>
<comment type="caution">
    <text evidence="5">The sequence shown here is derived from an EMBL/GenBank/DDBJ whole genome shotgun (WGS) entry which is preliminary data.</text>
</comment>